<proteinExistence type="predicted"/>
<keyword evidence="1" id="KW-1133">Transmembrane helix</keyword>
<sequence length="359" mass="39293">MVSISWGTIKSLLLFFGPILLPKAIGYYQRLRASSKAANQPIRPLPASAFRAISILSTISLVLLVLALPPFSPENLFRLTSSRLQIPTDVLFTRLASLRPGNALTQTDAALRLKFVNLESRLLYLQFGPEVLASCPFCVSDEPKTYLYYALPSLLAPHLLNLVILSLATSATIAGNEAARWRRSAAVAGAVAAGFDVWSVSTYNYGANARATRPGDVDMFFWTSRALRHAVLGLIDVGIAALVYVSSTNRLFAAPPDPAARVEAVTRQLLATKSRLSAIGIVKNTSLRDEELRARTSAYWTHEGRLMREVMEDRDVVEGVNDALTNRINIQDISRDAETYALNMLPQPRPPIPEATTVG</sequence>
<keyword evidence="3" id="KW-1185">Reference proteome</keyword>
<dbReference type="AlphaFoldDB" id="A0A553IBD9"/>
<evidence type="ECO:0000313" key="3">
    <source>
        <dbReference type="Proteomes" id="UP000319160"/>
    </source>
</evidence>
<comment type="caution">
    <text evidence="2">The sequence shown here is derived from an EMBL/GenBank/DDBJ whole genome shotgun (WGS) entry which is preliminary data.</text>
</comment>
<evidence type="ECO:0000313" key="2">
    <source>
        <dbReference type="EMBL" id="TRX97514.1"/>
    </source>
</evidence>
<accession>A0A553IBD9</accession>
<keyword evidence="1" id="KW-0472">Membrane</keyword>
<dbReference type="PANTHER" id="PTHR39470">
    <property type="entry name" value="CHROMOSOME 10, WHOLE GENOME SHOTGUN SEQUENCE"/>
    <property type="match status" value="1"/>
</dbReference>
<feature type="transmembrane region" description="Helical" evidence="1">
    <location>
        <begin position="49"/>
        <end position="68"/>
    </location>
</feature>
<reference evidence="3" key="1">
    <citation type="submission" date="2019-06" db="EMBL/GenBank/DDBJ databases">
        <title>Draft genome sequence of the griseofulvin-producing fungus Xylaria cubensis strain G536.</title>
        <authorList>
            <person name="Mead M.E."/>
            <person name="Raja H.A."/>
            <person name="Steenwyk J.L."/>
            <person name="Knowles S.L."/>
            <person name="Oberlies N.H."/>
            <person name="Rokas A."/>
        </authorList>
    </citation>
    <scope>NUCLEOTIDE SEQUENCE [LARGE SCALE GENOMIC DNA]</scope>
    <source>
        <strain evidence="3">G536</strain>
    </source>
</reference>
<dbReference type="Proteomes" id="UP000319160">
    <property type="component" value="Unassembled WGS sequence"/>
</dbReference>
<gene>
    <name evidence="2" type="ORF">FHL15_001792</name>
</gene>
<dbReference type="OrthoDB" id="69461at2759"/>
<evidence type="ECO:0008006" key="4">
    <source>
        <dbReference type="Google" id="ProtNLM"/>
    </source>
</evidence>
<evidence type="ECO:0000256" key="1">
    <source>
        <dbReference type="SAM" id="Phobius"/>
    </source>
</evidence>
<dbReference type="PANTHER" id="PTHR39470:SF1">
    <property type="entry name" value="CHORISMATE SYNTHASE PROTEIN"/>
    <property type="match status" value="1"/>
</dbReference>
<feature type="transmembrane region" description="Helical" evidence="1">
    <location>
        <begin position="12"/>
        <end position="28"/>
    </location>
</feature>
<organism evidence="2 3">
    <name type="scientific">Xylaria flabelliformis</name>
    <dbReference type="NCBI Taxonomy" id="2512241"/>
    <lineage>
        <taxon>Eukaryota</taxon>
        <taxon>Fungi</taxon>
        <taxon>Dikarya</taxon>
        <taxon>Ascomycota</taxon>
        <taxon>Pezizomycotina</taxon>
        <taxon>Sordariomycetes</taxon>
        <taxon>Xylariomycetidae</taxon>
        <taxon>Xylariales</taxon>
        <taxon>Xylariaceae</taxon>
        <taxon>Xylaria</taxon>
    </lineage>
</organism>
<dbReference type="EMBL" id="VFLP01000006">
    <property type="protein sequence ID" value="TRX97514.1"/>
    <property type="molecule type" value="Genomic_DNA"/>
</dbReference>
<dbReference type="STRING" id="2512241.A0A553IBD9"/>
<protein>
    <recommendedName>
        <fullName evidence="4">Chorismate synthase protein</fullName>
    </recommendedName>
</protein>
<name>A0A553IBD9_9PEZI</name>
<keyword evidence="1" id="KW-0812">Transmembrane</keyword>